<dbReference type="Gene3D" id="1.10.510.10">
    <property type="entry name" value="Transferase(Phosphotransferase) domain 1"/>
    <property type="match status" value="1"/>
</dbReference>
<keyword evidence="3" id="KW-0808">Transferase</keyword>
<dbReference type="CDD" id="cd05123">
    <property type="entry name" value="STKc_AGC"/>
    <property type="match status" value="1"/>
</dbReference>
<evidence type="ECO:0000259" key="10">
    <source>
        <dbReference type="PROSITE" id="PS51285"/>
    </source>
</evidence>
<evidence type="ECO:0000256" key="3">
    <source>
        <dbReference type="ARBA" id="ARBA00022679"/>
    </source>
</evidence>
<evidence type="ECO:0000256" key="4">
    <source>
        <dbReference type="ARBA" id="ARBA00022741"/>
    </source>
</evidence>
<dbReference type="Pfam" id="PF00069">
    <property type="entry name" value="Pkinase"/>
    <property type="match status" value="1"/>
</dbReference>
<dbReference type="PRINTS" id="PR00109">
    <property type="entry name" value="TYRKINASE"/>
</dbReference>
<dbReference type="Gene3D" id="2.30.29.30">
    <property type="entry name" value="Pleckstrin-homology domain (PH domain)/Phosphotyrosine-binding domain (PTB)"/>
    <property type="match status" value="1"/>
</dbReference>
<dbReference type="Gene3D" id="3.30.200.20">
    <property type="entry name" value="Phosphorylase Kinase, domain 1"/>
    <property type="match status" value="1"/>
</dbReference>
<reference evidence="11" key="1">
    <citation type="submission" date="2016-10" db="EMBL/GenBank/DDBJ databases">
        <authorList>
            <person name="Benchimol M."/>
            <person name="Almeida L.G."/>
            <person name="Vasconcelos A.T."/>
            <person name="Perreira-Neves A."/>
            <person name="Rosa I.A."/>
            <person name="Tasca T."/>
            <person name="Bogo M.R."/>
            <person name="de Souza W."/>
        </authorList>
    </citation>
    <scope>NUCLEOTIDE SEQUENCE [LARGE SCALE GENOMIC DNA]</scope>
    <source>
        <strain evidence="11">K</strain>
    </source>
</reference>
<dbReference type="SUPFAM" id="SSF56112">
    <property type="entry name" value="Protein kinase-like (PK-like)"/>
    <property type="match status" value="1"/>
</dbReference>
<dbReference type="InterPro" id="IPR017441">
    <property type="entry name" value="Protein_kinase_ATP_BS"/>
</dbReference>
<dbReference type="SUPFAM" id="SSF50729">
    <property type="entry name" value="PH domain-like"/>
    <property type="match status" value="1"/>
</dbReference>
<dbReference type="GeneID" id="94848914"/>
<keyword evidence="4 7" id="KW-0547">Nucleotide-binding</keyword>
<evidence type="ECO:0000256" key="1">
    <source>
        <dbReference type="ARBA" id="ARBA00006935"/>
    </source>
</evidence>
<feature type="domain" description="Protein kinase" evidence="9">
    <location>
        <begin position="102"/>
        <end position="344"/>
    </location>
</feature>
<dbReference type="GO" id="GO:0005524">
    <property type="term" value="F:ATP binding"/>
    <property type="evidence" value="ECO:0007669"/>
    <property type="project" value="UniProtKB-UniRule"/>
</dbReference>
<comment type="similarity">
    <text evidence="1">Belongs to the protein kinase superfamily. AGC Ser/Thr protein kinase family. RAC subfamily.</text>
</comment>
<dbReference type="InterPro" id="IPR000719">
    <property type="entry name" value="Prot_kinase_dom"/>
</dbReference>
<dbReference type="AlphaFoldDB" id="A0A1J4KY76"/>
<dbReference type="RefSeq" id="XP_068368976.1">
    <property type="nucleotide sequence ID" value="XM_068514210.1"/>
</dbReference>
<evidence type="ECO:0000256" key="7">
    <source>
        <dbReference type="PROSITE-ProRule" id="PRU10141"/>
    </source>
</evidence>
<dbReference type="PANTHER" id="PTHR24351">
    <property type="entry name" value="RIBOSOMAL PROTEIN S6 KINASE"/>
    <property type="match status" value="1"/>
</dbReference>
<evidence type="ECO:0000256" key="2">
    <source>
        <dbReference type="ARBA" id="ARBA00022527"/>
    </source>
</evidence>
<feature type="domain" description="AGC-kinase C-terminal" evidence="10">
    <location>
        <begin position="345"/>
        <end position="385"/>
    </location>
</feature>
<dbReference type="Proteomes" id="UP000179807">
    <property type="component" value="Unassembled WGS sequence"/>
</dbReference>
<dbReference type="InterPro" id="IPR011009">
    <property type="entry name" value="Kinase-like_dom_sf"/>
</dbReference>
<evidence type="ECO:0000259" key="8">
    <source>
        <dbReference type="PROSITE" id="PS50003"/>
    </source>
</evidence>
<feature type="domain" description="PH" evidence="8">
    <location>
        <begin position="1"/>
        <end position="92"/>
    </location>
</feature>
<keyword evidence="5 11" id="KW-0418">Kinase</keyword>
<dbReference type="PROSITE" id="PS00107">
    <property type="entry name" value="PROTEIN_KINASE_ATP"/>
    <property type="match status" value="1"/>
</dbReference>
<dbReference type="FunFam" id="1.10.510.10:FF:000571">
    <property type="entry name" value="Maternal embryonic leucine zipper kinase"/>
    <property type="match status" value="1"/>
</dbReference>
<evidence type="ECO:0000313" key="11">
    <source>
        <dbReference type="EMBL" id="OHT15840.1"/>
    </source>
</evidence>
<dbReference type="EMBL" id="MLAK01000178">
    <property type="protein sequence ID" value="OHT15840.1"/>
    <property type="molecule type" value="Genomic_DNA"/>
</dbReference>
<protein>
    <submittedName>
        <fullName evidence="11">RAC family serine/threonine-protein kinase like protein</fullName>
    </submittedName>
</protein>
<dbReference type="InterPro" id="IPR011993">
    <property type="entry name" value="PH-like_dom_sf"/>
</dbReference>
<dbReference type="InterPro" id="IPR001245">
    <property type="entry name" value="Ser-Thr/Tyr_kinase_cat_dom"/>
</dbReference>
<feature type="binding site" evidence="7">
    <location>
        <position position="131"/>
    </location>
    <ligand>
        <name>ATP</name>
        <dbReference type="ChEBI" id="CHEBI:30616"/>
    </ligand>
</feature>
<keyword evidence="6 7" id="KW-0067">ATP-binding</keyword>
<dbReference type="SMART" id="SM00233">
    <property type="entry name" value="PH"/>
    <property type="match status" value="1"/>
</dbReference>
<dbReference type="InterPro" id="IPR001849">
    <property type="entry name" value="PH_domain"/>
</dbReference>
<dbReference type="VEuPathDB" id="TrichDB:TRFO_42242"/>
<evidence type="ECO:0000256" key="6">
    <source>
        <dbReference type="ARBA" id="ARBA00022840"/>
    </source>
</evidence>
<proteinExistence type="inferred from homology"/>
<organism evidence="11 12">
    <name type="scientific">Tritrichomonas foetus</name>
    <dbReference type="NCBI Taxonomy" id="1144522"/>
    <lineage>
        <taxon>Eukaryota</taxon>
        <taxon>Metamonada</taxon>
        <taxon>Parabasalia</taxon>
        <taxon>Tritrichomonadida</taxon>
        <taxon>Tritrichomonadidae</taxon>
        <taxon>Tritrichomonas</taxon>
    </lineage>
</organism>
<accession>A0A1J4KY76</accession>
<evidence type="ECO:0000256" key="5">
    <source>
        <dbReference type="ARBA" id="ARBA00022777"/>
    </source>
</evidence>
<dbReference type="GO" id="GO:0005737">
    <property type="term" value="C:cytoplasm"/>
    <property type="evidence" value="ECO:0007669"/>
    <property type="project" value="UniProtKB-ARBA"/>
</dbReference>
<name>A0A1J4KY76_9EUKA</name>
<comment type="caution">
    <text evidence="11">The sequence shown here is derived from an EMBL/GenBank/DDBJ whole genome shotgun (WGS) entry which is preliminary data.</text>
</comment>
<dbReference type="CDD" id="cd00821">
    <property type="entry name" value="PH"/>
    <property type="match status" value="1"/>
</dbReference>
<dbReference type="PROSITE" id="PS51285">
    <property type="entry name" value="AGC_KINASE_CTER"/>
    <property type="match status" value="1"/>
</dbReference>
<gene>
    <name evidence="11" type="primary">pkbA</name>
    <name evidence="11" type="ORF">TRFO_42242</name>
</gene>
<sequence>MSKCGWLMIRRSFSKGWHRRFLKLNGCFLIVSTDTKFTQIKERIYINNNVKIALTSSTSFNLIMPDSTTYLISAGQPEDLIEWINALKQADQSNYEIDIDSFELIKVIGEGHFSKVYLARMITTDEYIALKVSERKDIAYNEKNIISKLTNPFIIGFKFYFEFDDKSYLGLEYTAAGDLFSRFEYEISKRDAKIYASELLIGMKYLHSQGIVIRDFKPENILLCTNGHLKLADFGLAKFLKNENNTTRTICGTADYSAPEVVKNEEYGKPADVWSYGVVLYELLFNCSPFYSENELKMYEKITEGSTPIPEGAEPDEIEIIQACLKKDPKERPTFDELKKFSFFSEVDWDLIIEKRYETDFIPEAVFEDPSSDVMEFEYYDNASI</sequence>
<dbReference type="InterPro" id="IPR000961">
    <property type="entry name" value="AGC-kinase_C"/>
</dbReference>
<dbReference type="InterPro" id="IPR045270">
    <property type="entry name" value="STKc_AGC"/>
</dbReference>
<dbReference type="OrthoDB" id="10252171at2759"/>
<keyword evidence="12" id="KW-1185">Reference proteome</keyword>
<dbReference type="PROSITE" id="PS50011">
    <property type="entry name" value="PROTEIN_KINASE_DOM"/>
    <property type="match status" value="1"/>
</dbReference>
<keyword evidence="2" id="KW-0723">Serine/threonine-protein kinase</keyword>
<dbReference type="Pfam" id="PF00169">
    <property type="entry name" value="PH"/>
    <property type="match status" value="1"/>
</dbReference>
<dbReference type="PROSITE" id="PS50003">
    <property type="entry name" value="PH_DOMAIN"/>
    <property type="match status" value="1"/>
</dbReference>
<evidence type="ECO:0000259" key="9">
    <source>
        <dbReference type="PROSITE" id="PS50011"/>
    </source>
</evidence>
<evidence type="ECO:0000313" key="12">
    <source>
        <dbReference type="Proteomes" id="UP000179807"/>
    </source>
</evidence>
<dbReference type="GO" id="GO:0004674">
    <property type="term" value="F:protein serine/threonine kinase activity"/>
    <property type="evidence" value="ECO:0007669"/>
    <property type="project" value="UniProtKB-KW"/>
</dbReference>